<name>A0ABW0T7C1_9HYPH</name>
<feature type="chain" id="PRO_5046321333" evidence="3">
    <location>
        <begin position="28"/>
        <end position="349"/>
    </location>
</feature>
<dbReference type="Gene3D" id="3.40.190.10">
    <property type="entry name" value="Periplasmic binding protein-like II"/>
    <property type="match status" value="2"/>
</dbReference>
<sequence length="349" mass="37928">MNRIWRSLAHGMLAASCSVLAPGAALAQEKTLTVGGYGGSFETLMKELIIPEFESRHEVKIQFVPGNSTENLARLQAQKGNQELDVVILDDGPMYQADALGFCAPMASSTPGDDIYDIAKLGPNSIGIGFVATGFTYNTDWFEREGWEPPSSWMDLADEKYSQILSVPPISNTYGLHTLVMMARLNGGGEKEIDPGFSTMAEKVAPNILVFEPSSGKMSELFQSEEIALSIWGSGRTKSLADTGFPAKFAYPKEGAVALMLAACPVVESDVTDLANAFVDFLLEPEIQVRLADAMGSGPVNKNAELPDELAASLPYGPEQIGKLIAVDWDTINPAREEWTKRWAREIER</sequence>
<organism evidence="4 5">
    <name type="scientific">Nitratireductor kimnyeongensis</name>
    <dbReference type="NCBI Taxonomy" id="430679"/>
    <lineage>
        <taxon>Bacteria</taxon>
        <taxon>Pseudomonadati</taxon>
        <taxon>Pseudomonadota</taxon>
        <taxon>Alphaproteobacteria</taxon>
        <taxon>Hyphomicrobiales</taxon>
        <taxon>Phyllobacteriaceae</taxon>
        <taxon>Nitratireductor</taxon>
    </lineage>
</organism>
<keyword evidence="1 3" id="KW-0732">Signal</keyword>
<proteinExistence type="predicted"/>
<dbReference type="Proteomes" id="UP001596107">
    <property type="component" value="Unassembled WGS sequence"/>
</dbReference>
<dbReference type="CDD" id="cd13589">
    <property type="entry name" value="PBP2_polyamine_RpCGA009"/>
    <property type="match status" value="1"/>
</dbReference>
<evidence type="ECO:0000256" key="3">
    <source>
        <dbReference type="SAM" id="SignalP"/>
    </source>
</evidence>
<dbReference type="Pfam" id="PF13416">
    <property type="entry name" value="SBP_bac_8"/>
    <property type="match status" value="1"/>
</dbReference>
<gene>
    <name evidence="4" type="ORF">ACFPOD_07715</name>
</gene>
<evidence type="ECO:0000313" key="4">
    <source>
        <dbReference type="EMBL" id="MFC5584992.1"/>
    </source>
</evidence>
<reference evidence="5" key="1">
    <citation type="journal article" date="2019" name="Int. J. Syst. Evol. Microbiol.">
        <title>The Global Catalogue of Microorganisms (GCM) 10K type strain sequencing project: providing services to taxonomists for standard genome sequencing and annotation.</title>
        <authorList>
            <consortium name="The Broad Institute Genomics Platform"/>
            <consortium name="The Broad Institute Genome Sequencing Center for Infectious Disease"/>
            <person name="Wu L."/>
            <person name="Ma J."/>
        </authorList>
    </citation>
    <scope>NUCLEOTIDE SEQUENCE [LARGE SCALE GENOMIC DNA]</scope>
    <source>
        <strain evidence="5">JCM 3366</strain>
    </source>
</reference>
<evidence type="ECO:0000256" key="2">
    <source>
        <dbReference type="ARBA" id="ARBA00022764"/>
    </source>
</evidence>
<dbReference type="EMBL" id="JBHSNB010000001">
    <property type="protein sequence ID" value="MFC5584992.1"/>
    <property type="molecule type" value="Genomic_DNA"/>
</dbReference>
<keyword evidence="2" id="KW-0574">Periplasm</keyword>
<protein>
    <submittedName>
        <fullName evidence="4">ABC transporter substrate-binding protein</fullName>
    </submittedName>
</protein>
<feature type="signal peptide" evidence="3">
    <location>
        <begin position="1"/>
        <end position="27"/>
    </location>
</feature>
<evidence type="ECO:0000313" key="5">
    <source>
        <dbReference type="Proteomes" id="UP001596107"/>
    </source>
</evidence>
<dbReference type="PROSITE" id="PS51257">
    <property type="entry name" value="PROKAR_LIPOPROTEIN"/>
    <property type="match status" value="1"/>
</dbReference>
<dbReference type="RefSeq" id="WP_223019260.1">
    <property type="nucleotide sequence ID" value="NZ_CP078143.1"/>
</dbReference>
<evidence type="ECO:0000256" key="1">
    <source>
        <dbReference type="ARBA" id="ARBA00022729"/>
    </source>
</evidence>
<dbReference type="InterPro" id="IPR006059">
    <property type="entry name" value="SBP"/>
</dbReference>
<keyword evidence="5" id="KW-1185">Reference proteome</keyword>
<dbReference type="PANTHER" id="PTHR30006:SF2">
    <property type="entry name" value="ABC TRANSPORTER SUBSTRATE-BINDING PROTEIN"/>
    <property type="match status" value="1"/>
</dbReference>
<dbReference type="SUPFAM" id="SSF53850">
    <property type="entry name" value="Periplasmic binding protein-like II"/>
    <property type="match status" value="1"/>
</dbReference>
<accession>A0ABW0T7C1</accession>
<dbReference type="PANTHER" id="PTHR30006">
    <property type="entry name" value="THIAMINE-BINDING PERIPLASMIC PROTEIN-RELATED"/>
    <property type="match status" value="1"/>
</dbReference>
<comment type="caution">
    <text evidence="4">The sequence shown here is derived from an EMBL/GenBank/DDBJ whole genome shotgun (WGS) entry which is preliminary data.</text>
</comment>